<name>A0A3M2LZQ4_9ACTN</name>
<protein>
    <submittedName>
        <fullName evidence="1">Uncharacterized protein</fullName>
    </submittedName>
</protein>
<organism evidence="1 2">
    <name type="scientific">Actinomadura harenae</name>
    <dbReference type="NCBI Taxonomy" id="2483351"/>
    <lineage>
        <taxon>Bacteria</taxon>
        <taxon>Bacillati</taxon>
        <taxon>Actinomycetota</taxon>
        <taxon>Actinomycetes</taxon>
        <taxon>Streptosporangiales</taxon>
        <taxon>Thermomonosporaceae</taxon>
        <taxon>Actinomadura</taxon>
    </lineage>
</organism>
<keyword evidence="2" id="KW-1185">Reference proteome</keyword>
<evidence type="ECO:0000313" key="1">
    <source>
        <dbReference type="EMBL" id="RMI42063.1"/>
    </source>
</evidence>
<sequence>MRLALAQVANPTHERVAEGFLGEGGALAISERVSVDLPPPAFEVCRDRTRSSSWTSQGTSARERARLFEQAPQMVAVPGMVRSQ</sequence>
<gene>
    <name evidence="1" type="ORF">EBO15_20625</name>
</gene>
<dbReference type="Proteomes" id="UP000282674">
    <property type="component" value="Unassembled WGS sequence"/>
</dbReference>
<dbReference type="AlphaFoldDB" id="A0A3M2LZQ4"/>
<comment type="caution">
    <text evidence="1">The sequence shown here is derived from an EMBL/GenBank/DDBJ whole genome shotgun (WGS) entry which is preliminary data.</text>
</comment>
<proteinExistence type="predicted"/>
<reference evidence="1 2" key="1">
    <citation type="submission" date="2018-10" db="EMBL/GenBank/DDBJ databases">
        <title>Isolation from soil.</title>
        <authorList>
            <person name="Hu J."/>
        </authorList>
    </citation>
    <scope>NUCLEOTIDE SEQUENCE [LARGE SCALE GENOMIC DNA]</scope>
    <source>
        <strain evidence="1 2">NEAU-Ht49</strain>
    </source>
</reference>
<accession>A0A3M2LZQ4</accession>
<evidence type="ECO:0000313" key="2">
    <source>
        <dbReference type="Proteomes" id="UP000282674"/>
    </source>
</evidence>
<dbReference type="EMBL" id="RFFG01000036">
    <property type="protein sequence ID" value="RMI42063.1"/>
    <property type="molecule type" value="Genomic_DNA"/>
</dbReference>